<name>A0A4R7ZD01_9ACTN</name>
<evidence type="ECO:0000256" key="1">
    <source>
        <dbReference type="SAM" id="SignalP"/>
    </source>
</evidence>
<dbReference type="EMBL" id="SODF01000003">
    <property type="protein sequence ID" value="TDW15082.1"/>
    <property type="molecule type" value="Genomic_DNA"/>
</dbReference>
<keyword evidence="3" id="KW-1185">Reference proteome</keyword>
<dbReference type="Proteomes" id="UP000295447">
    <property type="component" value="Unassembled WGS sequence"/>
</dbReference>
<evidence type="ECO:0000313" key="3">
    <source>
        <dbReference type="Proteomes" id="UP000295447"/>
    </source>
</evidence>
<comment type="caution">
    <text evidence="2">The sequence shown here is derived from an EMBL/GenBank/DDBJ whole genome shotgun (WGS) entry which is preliminary data.</text>
</comment>
<protein>
    <submittedName>
        <fullName evidence="2">Uncharacterized protein</fullName>
    </submittedName>
</protein>
<evidence type="ECO:0000313" key="2">
    <source>
        <dbReference type="EMBL" id="TDW15082.1"/>
    </source>
</evidence>
<proteinExistence type="predicted"/>
<feature type="signal peptide" evidence="1">
    <location>
        <begin position="1"/>
        <end position="27"/>
    </location>
</feature>
<dbReference type="OrthoDB" id="5182686at2"/>
<feature type="chain" id="PRO_5020408981" evidence="1">
    <location>
        <begin position="28"/>
        <end position="173"/>
    </location>
</feature>
<gene>
    <name evidence="2" type="ORF">EV650_6564</name>
</gene>
<dbReference type="AlphaFoldDB" id="A0A4R7ZD01"/>
<reference evidence="2 3" key="1">
    <citation type="submission" date="2019-03" db="EMBL/GenBank/DDBJ databases">
        <title>Genomic Encyclopedia of Type Strains, Phase III (KMG-III): the genomes of soil and plant-associated and newly described type strains.</title>
        <authorList>
            <person name="Whitman W."/>
        </authorList>
    </citation>
    <scope>NUCLEOTIDE SEQUENCE [LARGE SCALE GENOMIC DNA]</scope>
    <source>
        <strain evidence="2 3">VKM Ac-2570</strain>
    </source>
</reference>
<dbReference type="RefSeq" id="WP_134122989.1">
    <property type="nucleotide sequence ID" value="NZ_SODF01000003.1"/>
</dbReference>
<sequence length="173" mass="17836">MTLVRLCKLSLGVVTALITVAAAPAQAAGDHHRVPVGNTPADIPADVCGFPVHIGIVEDREYVVSRIENADGSISTRVAGPLVNSLTNLDTGASIVYDNGGPGTITTYPDGHATLDFQGHSMAWVRAAYQARLGTPALRLISGGRVRGVMNAAGDIVELSTVGHVLDGCALLS</sequence>
<keyword evidence="1" id="KW-0732">Signal</keyword>
<accession>A0A4R7ZD01</accession>
<organism evidence="2 3">
    <name type="scientific">Kribbella kalugense</name>
    <dbReference type="NCBI Taxonomy" id="2512221"/>
    <lineage>
        <taxon>Bacteria</taxon>
        <taxon>Bacillati</taxon>
        <taxon>Actinomycetota</taxon>
        <taxon>Actinomycetes</taxon>
        <taxon>Propionibacteriales</taxon>
        <taxon>Kribbellaceae</taxon>
        <taxon>Kribbella</taxon>
    </lineage>
</organism>